<evidence type="ECO:0000256" key="5">
    <source>
        <dbReference type="ARBA" id="ARBA00023237"/>
    </source>
</evidence>
<keyword evidence="10" id="KW-0675">Receptor</keyword>
<comment type="similarity">
    <text evidence="2 6">Belongs to the TonB-dependent receptor family.</text>
</comment>
<evidence type="ECO:0000256" key="1">
    <source>
        <dbReference type="ARBA" id="ARBA00004442"/>
    </source>
</evidence>
<accession>A0ABW7EP36</accession>
<dbReference type="Proteomes" id="UP001606300">
    <property type="component" value="Unassembled WGS sequence"/>
</dbReference>
<dbReference type="InterPro" id="IPR037066">
    <property type="entry name" value="Plug_dom_sf"/>
</dbReference>
<keyword evidence="4 6" id="KW-0472">Membrane</keyword>
<keyword evidence="5" id="KW-0998">Cell outer membrane</keyword>
<keyword evidence="3 7" id="KW-0732">Signal</keyword>
<evidence type="ECO:0000256" key="6">
    <source>
        <dbReference type="RuleBase" id="RU003357"/>
    </source>
</evidence>
<gene>
    <name evidence="10" type="ORF">ACG02S_15270</name>
</gene>
<evidence type="ECO:0000256" key="2">
    <source>
        <dbReference type="ARBA" id="ARBA00009810"/>
    </source>
</evidence>
<reference evidence="10 11" key="1">
    <citation type="submission" date="2024-09" db="EMBL/GenBank/DDBJ databases">
        <title>Novel species of the genus Pelomonas and Roseateles isolated from streams.</title>
        <authorList>
            <person name="Lu H."/>
        </authorList>
    </citation>
    <scope>NUCLEOTIDE SEQUENCE [LARGE SCALE GENOMIC DNA]</scope>
    <source>
        <strain evidence="10 11">DC23W</strain>
    </source>
</reference>
<feature type="chain" id="PRO_5046913508" evidence="7">
    <location>
        <begin position="33"/>
        <end position="1258"/>
    </location>
</feature>
<evidence type="ECO:0000313" key="10">
    <source>
        <dbReference type="EMBL" id="MFG6415256.1"/>
    </source>
</evidence>
<dbReference type="RefSeq" id="WP_394471324.1">
    <property type="nucleotide sequence ID" value="NZ_JBIGHY010000005.1"/>
</dbReference>
<dbReference type="Gene3D" id="2.170.130.10">
    <property type="entry name" value="TonB-dependent receptor, plug domain"/>
    <property type="match status" value="1"/>
</dbReference>
<dbReference type="InterPro" id="IPR010104">
    <property type="entry name" value="TonB_rcpt_bac"/>
</dbReference>
<evidence type="ECO:0000256" key="7">
    <source>
        <dbReference type="SAM" id="SignalP"/>
    </source>
</evidence>
<sequence>MTQSSPFAPRRDRVGAAVSLALALMAHEAALAQTAAAPAAAASAPAAAASTPAAKAKTPVNELETVLVVGTRQSQRSAINRKKHADTHQDSIVAEDVGAFPDNNIGEAISRIAGVAIERGLYGEGTSVTIRGNGPESTRVEMDGLGVSSGAGTDLLGGGDGRGTEFRELPAELIKSVDIVKGATAAMTTGSLGASVLIETRTGLDFKKPFYLLKLSASQSDLAKKTKPNAHLTFADKFLGGNLGVLANLNYTRNFRENHSINQGGSNATQGLARYADFDNSPEKTFSFVNSARALDPSVADVPVGQWATTTGTWMSATPRQILDKSGAAQSKADCFTAFPTLSSADVASITTNANRTAAQGARLNEQLSCLNQWNDYTPVNANGLRYNLRRNDDKRNGGDLRLDWKVNDKLSVYGKWAKSSRHVEDLVAFIAPGASPTFNGTFTDNLTTNTRTLTPGASGSTLPGTYTWRANNAPLIQGTTTTILPGYTVDSSHHVTSYTTDGNSLGTDTIASKIDTTSKTLQFGGEYRDGRLQVKFMAARNDSTGQRQDRRAGFASYYGLAYAELGGNGLWSVSRPDGGALDQFSNMDGYAVLGAPTASTAVAANALNPVATPAYTAAQRAQYTSASVLQVARAFLNENRETNLKVDVNYDLTDKVPFLTKLSTGLQGIQNDAIRYSGNGPEIKAPVGTFGQAGFVPGVYLPAVNTRWNLVGCQDTAGSLAAGGQKCDYGVKQGTMINAYPGNGVAGTTTVTPDQLKQIVTQTMVVPPSGQYYGGSKDRPANLFNGFNTIDVYNLFDIAGFNVPDCYKGCIASDGNYYDAPKSSFQDKKVHAYLMTNFEVDRLPFTDRPLPFGMELAGNVGARVVRTTMSSTGFLVFRSIQKTANWVPGNGDTQNVQVAQVSQNVDFKGTRTDISPSVNLALWPVADKLVTRFSWSKNIGTLPLSRVSTTGDGGVAVTCTNSEIVDDLDAEEDGTPADQGCNRTFGNPALKPQTTINKNLSLEWYVNRETLVSIGVFQQRDVVGAPNFRAALGDVRVFANSNLVDPLTGESLANKEFNIGMWTNNPLTGKRRGLEFSGKTAFTFLPSVLRYTGMDANYTQLRNAGGTPMIDQISGETLPLINQPKYSFNTSLWYDDGALQFRIAQQVVAKRLFNFTPGANSNSIGVNNFPGVGIANWRLPYNPGAPVFSRRTAFIDAKVSYRFKNGLELAAEARNLTGERNQSYTGGYQNYTSGPSINDDGYYGRIYQVTATYRSPR</sequence>
<dbReference type="InterPro" id="IPR012910">
    <property type="entry name" value="Plug_dom"/>
</dbReference>
<proteinExistence type="inferred from homology"/>
<feature type="signal peptide" evidence="7">
    <location>
        <begin position="1"/>
        <end position="32"/>
    </location>
</feature>
<evidence type="ECO:0000256" key="4">
    <source>
        <dbReference type="ARBA" id="ARBA00023136"/>
    </source>
</evidence>
<feature type="domain" description="TonB-dependent receptor-like beta-barrel" evidence="8">
    <location>
        <begin position="746"/>
        <end position="1217"/>
    </location>
</feature>
<name>A0ABW7EP36_9BURK</name>
<dbReference type="InterPro" id="IPR000531">
    <property type="entry name" value="Beta-barrel_TonB"/>
</dbReference>
<comment type="caution">
    <text evidence="10">The sequence shown here is derived from an EMBL/GenBank/DDBJ whole genome shotgun (WGS) entry which is preliminary data.</text>
</comment>
<dbReference type="PANTHER" id="PTHR40980">
    <property type="entry name" value="PLUG DOMAIN-CONTAINING PROTEIN"/>
    <property type="match status" value="1"/>
</dbReference>
<evidence type="ECO:0000259" key="9">
    <source>
        <dbReference type="Pfam" id="PF07715"/>
    </source>
</evidence>
<dbReference type="Gene3D" id="2.40.170.20">
    <property type="entry name" value="TonB-dependent receptor, beta-barrel domain"/>
    <property type="match status" value="1"/>
</dbReference>
<keyword evidence="6" id="KW-0798">TonB box</keyword>
<evidence type="ECO:0000256" key="3">
    <source>
        <dbReference type="ARBA" id="ARBA00022729"/>
    </source>
</evidence>
<dbReference type="NCBIfam" id="TIGR01782">
    <property type="entry name" value="TonB-Xanth-Caul"/>
    <property type="match status" value="1"/>
</dbReference>
<evidence type="ECO:0000313" key="11">
    <source>
        <dbReference type="Proteomes" id="UP001606300"/>
    </source>
</evidence>
<dbReference type="PANTHER" id="PTHR40980:SF4">
    <property type="entry name" value="TONB-DEPENDENT RECEPTOR-LIKE BETA-BARREL DOMAIN-CONTAINING PROTEIN"/>
    <property type="match status" value="1"/>
</dbReference>
<dbReference type="InterPro" id="IPR036942">
    <property type="entry name" value="Beta-barrel_TonB_sf"/>
</dbReference>
<dbReference type="EMBL" id="JBIGHY010000005">
    <property type="protein sequence ID" value="MFG6415256.1"/>
    <property type="molecule type" value="Genomic_DNA"/>
</dbReference>
<dbReference type="InterPro" id="IPR010916">
    <property type="entry name" value="TonB_box_CS"/>
</dbReference>
<comment type="subcellular location">
    <subcellularLocation>
        <location evidence="1 6">Cell outer membrane</location>
    </subcellularLocation>
</comment>
<feature type="domain" description="TonB-dependent receptor plug" evidence="9">
    <location>
        <begin position="88"/>
        <end position="189"/>
    </location>
</feature>
<evidence type="ECO:0000259" key="8">
    <source>
        <dbReference type="Pfam" id="PF00593"/>
    </source>
</evidence>
<organism evidence="10 11">
    <name type="scientific">Pelomonas dachongensis</name>
    <dbReference type="NCBI Taxonomy" id="3299029"/>
    <lineage>
        <taxon>Bacteria</taxon>
        <taxon>Pseudomonadati</taxon>
        <taxon>Pseudomonadota</taxon>
        <taxon>Betaproteobacteria</taxon>
        <taxon>Burkholderiales</taxon>
        <taxon>Sphaerotilaceae</taxon>
        <taxon>Roseateles</taxon>
    </lineage>
</organism>
<keyword evidence="11" id="KW-1185">Reference proteome</keyword>
<dbReference type="SUPFAM" id="SSF56935">
    <property type="entry name" value="Porins"/>
    <property type="match status" value="1"/>
</dbReference>
<dbReference type="PROSITE" id="PS00430">
    <property type="entry name" value="TONB_DEPENDENT_REC_1"/>
    <property type="match status" value="1"/>
</dbReference>
<dbReference type="Pfam" id="PF00593">
    <property type="entry name" value="TonB_dep_Rec_b-barrel"/>
    <property type="match status" value="1"/>
</dbReference>
<dbReference type="Pfam" id="PF07715">
    <property type="entry name" value="Plug"/>
    <property type="match status" value="1"/>
</dbReference>
<protein>
    <submittedName>
        <fullName evidence="10">TonB-dependent receptor</fullName>
    </submittedName>
</protein>